<name>A0ABN9Q9N6_9DINO</name>
<reference evidence="1" key="1">
    <citation type="submission" date="2023-10" db="EMBL/GenBank/DDBJ databases">
        <authorList>
            <person name="Chen Y."/>
            <person name="Shah S."/>
            <person name="Dougan E. K."/>
            <person name="Thang M."/>
            <person name="Chan C."/>
        </authorList>
    </citation>
    <scope>NUCLEOTIDE SEQUENCE [LARGE SCALE GENOMIC DNA]</scope>
</reference>
<evidence type="ECO:0000313" key="1">
    <source>
        <dbReference type="EMBL" id="CAK0801499.1"/>
    </source>
</evidence>
<organism evidence="1 2">
    <name type="scientific">Prorocentrum cordatum</name>
    <dbReference type="NCBI Taxonomy" id="2364126"/>
    <lineage>
        <taxon>Eukaryota</taxon>
        <taxon>Sar</taxon>
        <taxon>Alveolata</taxon>
        <taxon>Dinophyceae</taxon>
        <taxon>Prorocentrales</taxon>
        <taxon>Prorocentraceae</taxon>
        <taxon>Prorocentrum</taxon>
    </lineage>
</organism>
<evidence type="ECO:0000313" key="2">
    <source>
        <dbReference type="Proteomes" id="UP001189429"/>
    </source>
</evidence>
<proteinExistence type="predicted"/>
<dbReference type="EMBL" id="CAUYUJ010002598">
    <property type="protein sequence ID" value="CAK0801499.1"/>
    <property type="molecule type" value="Genomic_DNA"/>
</dbReference>
<keyword evidence="2" id="KW-1185">Reference proteome</keyword>
<protein>
    <submittedName>
        <fullName evidence="1">Uncharacterized protein</fullName>
    </submittedName>
</protein>
<accession>A0ABN9Q9N6</accession>
<dbReference type="Proteomes" id="UP001189429">
    <property type="component" value="Unassembled WGS sequence"/>
</dbReference>
<sequence length="554" mass="61179">AKELGLPGAGKRWLASATLPMGWKSAMGLIQYLHRRLLTNVSGPPWALPAERELRKDRAAPRLSSSLEGLRAIWLIYADDFDVPEIFENREQLLKAQSEGPPAFYQWAGQQYQALEVPTSTEKAGRRQQVTKRLGARIDGAVGAIGPDAQQIGQMLRLTLHVISRGHSNARQLQVFGGHWTHAMQFRREASGALAVHSELWLAIFLLSVMVIWLGSPLDPVPTASDASETGGGVCATRGLSPRGHAAALRDLALLDASAADAVGLIGVCDGVGGARQAFHLLGLAPAMHRSIESDPAARQAMKARWPDGQNLGDLGLSKFVEAMDWFREIFDDCVVLRLAENAQSLSPGSREHCTQLLRCWPVGVCPGRASPVGRPRYYWCDWAAQRRAQTQLEAELEDVRCGLIGSAFHAPAVAWPLGSALFELRALQARPCFGRCWGELADQEAEKLAEQLGLSQDPRELEKQAVALLHRSATFKESDVRLADQVVLAPHIWPRRGLDPFRWRWKVLLAPPLSSQHINALELKAVLTTMRWRARFSSCLGCRWRMLSILRYA</sequence>
<comment type="caution">
    <text evidence="1">The sequence shown here is derived from an EMBL/GenBank/DDBJ whole genome shotgun (WGS) entry which is preliminary data.</text>
</comment>
<gene>
    <name evidence="1" type="ORF">PCOR1329_LOCUS9357</name>
</gene>
<feature type="non-terminal residue" evidence="1">
    <location>
        <position position="1"/>
    </location>
</feature>